<evidence type="ECO:0000256" key="3">
    <source>
        <dbReference type="ARBA" id="ARBA00022553"/>
    </source>
</evidence>
<evidence type="ECO:0000313" key="15">
    <source>
        <dbReference type="EMBL" id="ABC96900.1"/>
    </source>
</evidence>
<keyword evidence="8" id="KW-0067">ATP-binding</keyword>
<evidence type="ECO:0000256" key="8">
    <source>
        <dbReference type="ARBA" id="ARBA00022840"/>
    </source>
</evidence>
<reference evidence="17 18" key="2">
    <citation type="journal article" date="2014" name="Genome Announc.">
        <title>Complete Genome Sequence of a Virulent Strain, Streptococcus iniae ISET0901, Isolated from Diseased Tilapia.</title>
        <authorList>
            <person name="Pridgeon J.W."/>
            <person name="Zhang D."/>
            <person name="Zhang L."/>
        </authorList>
    </citation>
    <scope>NUCLEOTIDE SEQUENCE [LARGE SCALE GENOMIC DNA]</scope>
    <source>
        <strain evidence="17 18">ISET0901</strain>
    </source>
</reference>
<evidence type="ECO:0000259" key="14">
    <source>
        <dbReference type="Pfam" id="PF17203"/>
    </source>
</evidence>
<evidence type="ECO:0000256" key="6">
    <source>
        <dbReference type="ARBA" id="ARBA00022741"/>
    </source>
</evidence>
<keyword evidence="7 16" id="KW-0418">Kinase</keyword>
<dbReference type="KEGG" id="sio:DW64_05130"/>
<evidence type="ECO:0000256" key="7">
    <source>
        <dbReference type="ARBA" id="ARBA00022777"/>
    </source>
</evidence>
<dbReference type="Proteomes" id="UP000025245">
    <property type="component" value="Chromosome"/>
</dbReference>
<keyword evidence="18" id="KW-1185">Reference proteome</keyword>
<feature type="transmembrane region" description="Helical" evidence="12">
    <location>
        <begin position="6"/>
        <end position="29"/>
    </location>
</feature>
<evidence type="ECO:0000256" key="4">
    <source>
        <dbReference type="ARBA" id="ARBA00022679"/>
    </source>
</evidence>
<organism evidence="15">
    <name type="scientific">Streptococcus iniae</name>
    <name type="common">Streptococcus shiloi</name>
    <dbReference type="NCBI Taxonomy" id="1346"/>
    <lineage>
        <taxon>Bacteria</taxon>
        <taxon>Bacillati</taxon>
        <taxon>Bacillota</taxon>
        <taxon>Bacilli</taxon>
        <taxon>Lactobacillales</taxon>
        <taxon>Streptococcaceae</taxon>
        <taxon>Streptococcus</taxon>
    </lineage>
</organism>
<evidence type="ECO:0000256" key="12">
    <source>
        <dbReference type="SAM" id="Phobius"/>
    </source>
</evidence>
<gene>
    <name evidence="17" type="ORF">DQ08_05135</name>
</gene>
<reference evidence="15" key="1">
    <citation type="journal article" date="2007" name="FEMS Immunol. Med. Microbiol.">
        <title>Capsule expression regulated by a two-component signal transduction system in Streptococcus iniae.</title>
        <authorList>
            <person name="Bolotin S."/>
            <person name="Fuller J.D."/>
            <person name="Bast D.J."/>
            <person name="Beveridge T.J."/>
            <person name="de Azavedo J.C."/>
        </authorList>
    </citation>
    <scope>NUCLEOTIDE SEQUENCE</scope>
    <source>
        <strain evidence="16">9066</strain>
        <strain evidence="15">9117</strain>
    </source>
</reference>
<sequence length="506" mass="57794">MRKKRSLWASLSLILITMIAVTTSIFYGIMIRETYHSIKSQEIHLLTSTGKMLASNQLISDNLRADKADQTIINYSNTIAKTFHLDYVVVMNMQGIRLTHPNPQKIGKPFQGGDEKEALEGKTVLSTAKGSLGKSLRYLVPVYNHKRQIGVVAVGIKLTTINDVALKSKKNYTIALVISIVISLFATTLISLHLKKQLHNLEPSEIYQLLEERDAMLDQMDASVFIITKSHTIHQYNQAAKELVLKHLPQKTVLGVKIEDLIPAFSKIDFSKNNEQLLRFCEEDFLISISPINVKGELRGYIIFLRHAIDSIYLLDQLAYSTTYASALQAQTHTFMNRLHVIYGLVDIAYYDQLKIYLDSLLQPENEIINSLSVLIKEPLLASFLIGEQEKFKELAVTINYHIMREIPASQSKNDLNHCLIFCRFIDTHLLNHFKPETVTVSMDYQVEKLIIRYTILDSNMSKMDLETIFKMHYFQQLLEDTNSKYYPDTSQKTLSFTITTPYNGG</sequence>
<dbReference type="RefSeq" id="WP_003099759.1">
    <property type="nucleotide sequence ID" value="NZ_CP010783.1"/>
</dbReference>
<evidence type="ECO:0000256" key="9">
    <source>
        <dbReference type="ARBA" id="ARBA00022989"/>
    </source>
</evidence>
<dbReference type="KEGG" id="siq:DQ08_05135"/>
<keyword evidence="3" id="KW-0597">Phosphoprotein</keyword>
<keyword evidence="2" id="KW-1003">Cell membrane</keyword>
<keyword evidence="9 12" id="KW-1133">Transmembrane helix</keyword>
<dbReference type="EMBL" id="CP007586">
    <property type="protein sequence ID" value="AHY15849.1"/>
    <property type="molecule type" value="Genomic_DNA"/>
</dbReference>
<feature type="domain" description="Single cache" evidence="14">
    <location>
        <begin position="64"/>
        <end position="163"/>
    </location>
</feature>
<keyword evidence="10" id="KW-0902">Two-component regulatory system</keyword>
<dbReference type="GO" id="GO:0000155">
    <property type="term" value="F:phosphorelay sensor kinase activity"/>
    <property type="evidence" value="ECO:0007669"/>
    <property type="project" value="InterPro"/>
</dbReference>
<keyword evidence="6" id="KW-0547">Nucleotide-binding</keyword>
<dbReference type="EMBL" id="DQ363206">
    <property type="protein sequence ID" value="ABC96900.1"/>
    <property type="molecule type" value="Genomic_DNA"/>
</dbReference>
<evidence type="ECO:0000313" key="18">
    <source>
        <dbReference type="Proteomes" id="UP000025245"/>
    </source>
</evidence>
<evidence type="ECO:0000313" key="17">
    <source>
        <dbReference type="EMBL" id="AHY15849.1"/>
    </source>
</evidence>
<dbReference type="Pfam" id="PF17203">
    <property type="entry name" value="sCache_3_2"/>
    <property type="match status" value="1"/>
</dbReference>
<dbReference type="InterPro" id="IPR039506">
    <property type="entry name" value="SPOB_a"/>
</dbReference>
<evidence type="ECO:0000256" key="10">
    <source>
        <dbReference type="ARBA" id="ARBA00023012"/>
    </source>
</evidence>
<dbReference type="GeneID" id="35765497"/>
<dbReference type="SUPFAM" id="SSF103190">
    <property type="entry name" value="Sensory domain-like"/>
    <property type="match status" value="1"/>
</dbReference>
<keyword evidence="11 12" id="KW-0472">Membrane</keyword>
<evidence type="ECO:0000256" key="2">
    <source>
        <dbReference type="ARBA" id="ARBA00022475"/>
    </source>
</evidence>
<feature type="domain" description="SpoOB alpha-helical" evidence="13">
    <location>
        <begin position="323"/>
        <end position="363"/>
    </location>
</feature>
<dbReference type="GO" id="GO:0005886">
    <property type="term" value="C:plasma membrane"/>
    <property type="evidence" value="ECO:0007669"/>
    <property type="project" value="UniProtKB-SubCell"/>
</dbReference>
<evidence type="ECO:0000256" key="1">
    <source>
        <dbReference type="ARBA" id="ARBA00004651"/>
    </source>
</evidence>
<dbReference type="Gene3D" id="1.10.287.130">
    <property type="match status" value="1"/>
</dbReference>
<keyword evidence="5 12" id="KW-0812">Transmembrane</keyword>
<dbReference type="KEGG" id="siz:SI82_05325"/>
<evidence type="ECO:0000256" key="11">
    <source>
        <dbReference type="ARBA" id="ARBA00023136"/>
    </source>
</evidence>
<proteinExistence type="predicted"/>
<dbReference type="GO" id="GO:0005524">
    <property type="term" value="F:ATP binding"/>
    <property type="evidence" value="ECO:0007669"/>
    <property type="project" value="UniProtKB-KW"/>
</dbReference>
<dbReference type="EMBL" id="EF375488">
    <property type="protein sequence ID" value="ABQ59084.1"/>
    <property type="molecule type" value="Genomic_DNA"/>
</dbReference>
<keyword evidence="4" id="KW-0808">Transferase</keyword>
<evidence type="ECO:0000256" key="5">
    <source>
        <dbReference type="ARBA" id="ARBA00022692"/>
    </source>
</evidence>
<protein>
    <submittedName>
        <fullName evidence="16 17">Histidine kinase</fullName>
    </submittedName>
    <submittedName>
        <fullName evidence="15">SivS</fullName>
    </submittedName>
</protein>
<dbReference type="InterPro" id="IPR033463">
    <property type="entry name" value="sCache_3"/>
</dbReference>
<comment type="subcellular location">
    <subcellularLocation>
        <location evidence="1">Cell membrane</location>
        <topology evidence="1">Multi-pass membrane protein</topology>
    </subcellularLocation>
</comment>
<name>A2SX34_STRIN</name>
<evidence type="ECO:0000313" key="16">
    <source>
        <dbReference type="EMBL" id="ABQ59084.1"/>
    </source>
</evidence>
<evidence type="ECO:0000259" key="13">
    <source>
        <dbReference type="Pfam" id="PF14689"/>
    </source>
</evidence>
<dbReference type="Pfam" id="PF14689">
    <property type="entry name" value="SPOB_a"/>
    <property type="match status" value="1"/>
</dbReference>
<accession>A2SX34</accession>
<dbReference type="InterPro" id="IPR029151">
    <property type="entry name" value="Sensor-like_sf"/>
</dbReference>
<dbReference type="Gene3D" id="3.30.450.20">
    <property type="entry name" value="PAS domain"/>
    <property type="match status" value="2"/>
</dbReference>
<dbReference type="AlphaFoldDB" id="A2SX34"/>
<dbReference type="SUPFAM" id="SSF55890">
    <property type="entry name" value="Sporulation response regulatory protein Spo0B"/>
    <property type="match status" value="1"/>
</dbReference>
<dbReference type="PATRIC" id="fig|1346.30.peg.1047"/>
<dbReference type="InterPro" id="IPR016120">
    <property type="entry name" value="Sig_transdc_His_kin_SpoOB"/>
</dbReference>